<feature type="region of interest" description="Disordered" evidence="1">
    <location>
        <begin position="17"/>
        <end position="51"/>
    </location>
</feature>
<evidence type="ECO:0000259" key="2">
    <source>
        <dbReference type="PROSITE" id="PS50812"/>
    </source>
</evidence>
<dbReference type="InterPro" id="IPR000313">
    <property type="entry name" value="PWWP_dom"/>
</dbReference>
<dbReference type="SUPFAM" id="SSF63748">
    <property type="entry name" value="Tudor/PWWP/MBT"/>
    <property type="match status" value="1"/>
</dbReference>
<organism evidence="3 4">
    <name type="scientific">Stichopus japonicus</name>
    <name type="common">Sea cucumber</name>
    <dbReference type="NCBI Taxonomy" id="307972"/>
    <lineage>
        <taxon>Eukaryota</taxon>
        <taxon>Metazoa</taxon>
        <taxon>Echinodermata</taxon>
        <taxon>Eleutherozoa</taxon>
        <taxon>Echinozoa</taxon>
        <taxon>Holothuroidea</taxon>
        <taxon>Aspidochirotacea</taxon>
        <taxon>Aspidochirotida</taxon>
        <taxon>Stichopodidae</taxon>
        <taxon>Apostichopus</taxon>
    </lineage>
</organism>
<protein>
    <submittedName>
        <fullName evidence="3">DNA mismatch repair protein Msh6</fullName>
    </submittedName>
</protein>
<gene>
    <name evidence="3" type="ORF">BSL78_26135</name>
</gene>
<keyword evidence="4" id="KW-1185">Reference proteome</keyword>
<dbReference type="OrthoDB" id="10071603at2759"/>
<sequence>MKEKATLFSFFSKLSSKKSTSPEVADDAGVKKSVSPKESAKTSPKLTTETTQEKLKLVTKPKAAACKFNEFEVVWAKLDGYPWWPSLVCNHPTLKSSIKE</sequence>
<feature type="domain" description="PWWP" evidence="2">
    <location>
        <begin position="70"/>
        <end position="100"/>
    </location>
</feature>
<dbReference type="Pfam" id="PF00855">
    <property type="entry name" value="PWWP"/>
    <property type="match status" value="1"/>
</dbReference>
<name>A0A2G8JMU3_STIJA</name>
<evidence type="ECO:0000256" key="1">
    <source>
        <dbReference type="SAM" id="MobiDB-lite"/>
    </source>
</evidence>
<dbReference type="PROSITE" id="PS50812">
    <property type="entry name" value="PWWP"/>
    <property type="match status" value="1"/>
</dbReference>
<dbReference type="Gene3D" id="2.30.30.140">
    <property type="match status" value="1"/>
</dbReference>
<dbReference type="STRING" id="307972.A0A2G8JMU3"/>
<reference evidence="3 4" key="1">
    <citation type="journal article" date="2017" name="PLoS Biol.">
        <title>The sea cucumber genome provides insights into morphological evolution and visceral regeneration.</title>
        <authorList>
            <person name="Zhang X."/>
            <person name="Sun L."/>
            <person name="Yuan J."/>
            <person name="Sun Y."/>
            <person name="Gao Y."/>
            <person name="Zhang L."/>
            <person name="Li S."/>
            <person name="Dai H."/>
            <person name="Hamel J.F."/>
            <person name="Liu C."/>
            <person name="Yu Y."/>
            <person name="Liu S."/>
            <person name="Lin W."/>
            <person name="Guo K."/>
            <person name="Jin S."/>
            <person name="Xu P."/>
            <person name="Storey K.B."/>
            <person name="Huan P."/>
            <person name="Zhang T."/>
            <person name="Zhou Y."/>
            <person name="Zhang J."/>
            <person name="Lin C."/>
            <person name="Li X."/>
            <person name="Xing L."/>
            <person name="Huo D."/>
            <person name="Sun M."/>
            <person name="Wang L."/>
            <person name="Mercier A."/>
            <person name="Li F."/>
            <person name="Yang H."/>
            <person name="Xiang J."/>
        </authorList>
    </citation>
    <scope>NUCLEOTIDE SEQUENCE [LARGE SCALE GENOMIC DNA]</scope>
    <source>
        <strain evidence="3">Shaxun</strain>
        <tissue evidence="3">Muscle</tissue>
    </source>
</reference>
<evidence type="ECO:0000313" key="4">
    <source>
        <dbReference type="Proteomes" id="UP000230750"/>
    </source>
</evidence>
<dbReference type="Proteomes" id="UP000230750">
    <property type="component" value="Unassembled WGS sequence"/>
</dbReference>
<accession>A0A2G8JMU3</accession>
<dbReference type="EMBL" id="MRZV01001572">
    <property type="protein sequence ID" value="PIK37038.1"/>
    <property type="molecule type" value="Genomic_DNA"/>
</dbReference>
<comment type="caution">
    <text evidence="3">The sequence shown here is derived from an EMBL/GenBank/DDBJ whole genome shotgun (WGS) entry which is preliminary data.</text>
</comment>
<evidence type="ECO:0000313" key="3">
    <source>
        <dbReference type="EMBL" id="PIK37038.1"/>
    </source>
</evidence>
<proteinExistence type="predicted"/>
<dbReference type="AlphaFoldDB" id="A0A2G8JMU3"/>